<evidence type="ECO:0000256" key="6">
    <source>
        <dbReference type="ARBA" id="ARBA00022723"/>
    </source>
</evidence>
<evidence type="ECO:0000256" key="11">
    <source>
        <dbReference type="ARBA" id="ARBA00023159"/>
    </source>
</evidence>
<dbReference type="SUPFAM" id="SSF55945">
    <property type="entry name" value="TATA-box binding protein-like"/>
    <property type="match status" value="1"/>
</dbReference>
<dbReference type="GO" id="GO:0006285">
    <property type="term" value="P:base-excision repair, AP site formation"/>
    <property type="evidence" value="ECO:0007669"/>
    <property type="project" value="TreeGrafter"/>
</dbReference>
<dbReference type="GO" id="GO:0008168">
    <property type="term" value="F:methyltransferase activity"/>
    <property type="evidence" value="ECO:0007669"/>
    <property type="project" value="UniProtKB-KW"/>
</dbReference>
<dbReference type="GO" id="GO:0032259">
    <property type="term" value="P:methylation"/>
    <property type="evidence" value="ECO:0007669"/>
    <property type="project" value="UniProtKB-KW"/>
</dbReference>
<keyword evidence="6" id="KW-0479">Metal-binding</keyword>
<dbReference type="GO" id="GO:0008270">
    <property type="term" value="F:zinc ion binding"/>
    <property type="evidence" value="ECO:0007669"/>
    <property type="project" value="InterPro"/>
</dbReference>
<feature type="domain" description="HTH araC/xylS-type" evidence="14">
    <location>
        <begin position="87"/>
        <end position="185"/>
    </location>
</feature>
<dbReference type="PANTHER" id="PTHR43003:SF13">
    <property type="entry name" value="DNA-3-METHYLADENINE GLYCOSYLASE 2"/>
    <property type="match status" value="1"/>
</dbReference>
<dbReference type="Pfam" id="PF00730">
    <property type="entry name" value="HhH-GPD"/>
    <property type="match status" value="1"/>
</dbReference>
<proteinExistence type="predicted"/>
<organism evidence="15 16">
    <name type="scientific">Salinisphaera hydrothermalis (strain C41B8)</name>
    <dbReference type="NCBI Taxonomy" id="1304275"/>
    <lineage>
        <taxon>Bacteria</taxon>
        <taxon>Pseudomonadati</taxon>
        <taxon>Pseudomonadota</taxon>
        <taxon>Gammaproteobacteria</taxon>
        <taxon>Salinisphaerales</taxon>
        <taxon>Salinisphaeraceae</taxon>
        <taxon>Salinisphaera</taxon>
    </lineage>
</organism>
<evidence type="ECO:0000256" key="10">
    <source>
        <dbReference type="ARBA" id="ARBA00023125"/>
    </source>
</evidence>
<dbReference type="SMART" id="SM00478">
    <property type="entry name" value="ENDO3c"/>
    <property type="match status" value="1"/>
</dbReference>
<evidence type="ECO:0000256" key="1">
    <source>
        <dbReference type="ARBA" id="ARBA00000086"/>
    </source>
</evidence>
<dbReference type="InterPro" id="IPR051912">
    <property type="entry name" value="Alkylbase_DNA_Glycosylase/TA"/>
</dbReference>
<keyword evidence="7" id="KW-0227">DNA damage</keyword>
<dbReference type="GO" id="GO:0032993">
    <property type="term" value="C:protein-DNA complex"/>
    <property type="evidence" value="ECO:0007669"/>
    <property type="project" value="TreeGrafter"/>
</dbReference>
<dbReference type="InterPro" id="IPR003265">
    <property type="entry name" value="HhH-GPD_domain"/>
</dbReference>
<evidence type="ECO:0000256" key="3">
    <source>
        <dbReference type="ARBA" id="ARBA00012000"/>
    </source>
</evidence>
<keyword evidence="9" id="KW-0805">Transcription regulation</keyword>
<keyword evidence="16" id="KW-1185">Reference proteome</keyword>
<gene>
    <name evidence="15" type="ORF">C41B8_17823</name>
</gene>
<dbReference type="InterPro" id="IPR018060">
    <property type="entry name" value="HTH_AraC"/>
</dbReference>
<dbReference type="GO" id="GO:0005737">
    <property type="term" value="C:cytoplasm"/>
    <property type="evidence" value="ECO:0007669"/>
    <property type="project" value="TreeGrafter"/>
</dbReference>
<dbReference type="STRING" id="1304275.C41B8_17823"/>
<dbReference type="PATRIC" id="fig|1304275.5.peg.3644"/>
<keyword evidence="12" id="KW-0804">Transcription</keyword>
<dbReference type="Pfam" id="PF02805">
    <property type="entry name" value="Ada_Zn_binding"/>
    <property type="match status" value="1"/>
</dbReference>
<dbReference type="RefSeq" id="WP_037341368.1">
    <property type="nucleotide sequence ID" value="NZ_APNK01000048.1"/>
</dbReference>
<dbReference type="InterPro" id="IPR009057">
    <property type="entry name" value="Homeodomain-like_sf"/>
</dbReference>
<sequence length="481" mass="52467">MHLNADSCYAALAARDNRFDGVFFVGVSTTGIYCRPICAVRMPGRDRCRFFARAAEAEAAGFRPCLRCRPELAPGSAPMDTRRQIADLAVMRIEAGALSDTTVEELAAEFDLTGRQLRRIVKQRYGVTPIELAQTRRLLLAKQLLTDTSMRIADIAFASGFSSVRRFNTLFRARYRLNPGQLRRARPDAAPDAAVLRLGYRPPLAWTALAGFLAARATPRSEQFVDGSYRRTIRVGARTGWIAARPDHARAELRVDVAPALLPAWPELRVRLRRLFDLDASPRQIESHLTQDAELAAIATGPRGLRIPGALDGFDVALRIILGQQISVAAASTLYGRFTETFGAPVDTPFEGLTHLPATAERIAAADPQALHDCGVTRRRAATLQALAQAVVSGTLGLNPDSDPASTRHDLAALPGIGPWSLETIAMRALGDPDALPANDLVLRRALGVERAREVENRAQAWRPWRAYAVMQLWTAATAGG</sequence>
<dbReference type="Gene3D" id="1.10.340.30">
    <property type="entry name" value="Hypothetical protein, domain 2"/>
    <property type="match status" value="1"/>
</dbReference>
<keyword evidence="8" id="KW-0862">Zinc</keyword>
<dbReference type="Pfam" id="PF06029">
    <property type="entry name" value="AlkA_N"/>
    <property type="match status" value="1"/>
</dbReference>
<evidence type="ECO:0000256" key="13">
    <source>
        <dbReference type="ARBA" id="ARBA00023204"/>
    </source>
</evidence>
<dbReference type="InterPro" id="IPR037046">
    <property type="entry name" value="AlkA_N_sf"/>
</dbReference>
<dbReference type="InterPro" id="IPR010316">
    <property type="entry name" value="AlkA_N"/>
</dbReference>
<dbReference type="SUPFAM" id="SSF57884">
    <property type="entry name" value="Ada DNA repair protein, N-terminal domain (N-Ada 10)"/>
    <property type="match status" value="1"/>
</dbReference>
<dbReference type="PROSITE" id="PS01124">
    <property type="entry name" value="HTH_ARAC_FAMILY_2"/>
    <property type="match status" value="1"/>
</dbReference>
<keyword evidence="10" id="KW-0238">DNA-binding</keyword>
<dbReference type="eggNOG" id="COG2169">
    <property type="taxonomic scope" value="Bacteria"/>
</dbReference>
<reference evidence="15 16" key="1">
    <citation type="submission" date="2013-03" db="EMBL/GenBank/DDBJ databases">
        <title>Salinisphaera hydrothermalis C41B8 Genome Sequencing.</title>
        <authorList>
            <person name="Li C."/>
            <person name="Lai Q."/>
            <person name="Shao Z."/>
        </authorList>
    </citation>
    <scope>NUCLEOTIDE SEQUENCE [LARGE SCALE GENOMIC DNA]</scope>
    <source>
        <strain evidence="15 16">C41B8</strain>
    </source>
</reference>
<dbReference type="Gene3D" id="1.10.1670.10">
    <property type="entry name" value="Helix-hairpin-Helix base-excision DNA repair enzymes (C-terminal)"/>
    <property type="match status" value="1"/>
</dbReference>
<evidence type="ECO:0000256" key="4">
    <source>
        <dbReference type="ARBA" id="ARBA00022603"/>
    </source>
</evidence>
<dbReference type="GO" id="GO:0043916">
    <property type="term" value="F:DNA-7-methylguanine glycosylase activity"/>
    <property type="evidence" value="ECO:0007669"/>
    <property type="project" value="TreeGrafter"/>
</dbReference>
<dbReference type="InterPro" id="IPR011257">
    <property type="entry name" value="DNA_glycosylase"/>
</dbReference>
<accession>A0A084IGL9</accession>
<dbReference type="EC" id="3.2.2.21" evidence="3"/>
<dbReference type="Proteomes" id="UP000028302">
    <property type="component" value="Unassembled WGS sequence"/>
</dbReference>
<evidence type="ECO:0000256" key="12">
    <source>
        <dbReference type="ARBA" id="ARBA00023163"/>
    </source>
</evidence>
<evidence type="ECO:0000313" key="16">
    <source>
        <dbReference type="Proteomes" id="UP000028302"/>
    </source>
</evidence>
<dbReference type="InterPro" id="IPR023170">
    <property type="entry name" value="HhH_base_excis_C"/>
</dbReference>
<dbReference type="PROSITE" id="PS00041">
    <property type="entry name" value="HTH_ARAC_FAMILY_1"/>
    <property type="match status" value="1"/>
</dbReference>
<evidence type="ECO:0000256" key="2">
    <source>
        <dbReference type="ARBA" id="ARBA00001947"/>
    </source>
</evidence>
<keyword evidence="4" id="KW-0489">Methyltransferase</keyword>
<keyword evidence="5" id="KW-0808">Transferase</keyword>
<keyword evidence="11" id="KW-0010">Activator</keyword>
<name>A0A084IGL9_SALHC</name>
<dbReference type="GO" id="GO:0003700">
    <property type="term" value="F:DNA-binding transcription factor activity"/>
    <property type="evidence" value="ECO:0007669"/>
    <property type="project" value="InterPro"/>
</dbReference>
<comment type="caution">
    <text evidence="15">The sequence shown here is derived from an EMBL/GenBank/DDBJ whole genome shotgun (WGS) entry which is preliminary data.</text>
</comment>
<dbReference type="Gene3D" id="3.30.310.20">
    <property type="entry name" value="DNA-3-methyladenine glycosylase AlkA, N-terminal domain"/>
    <property type="match status" value="1"/>
</dbReference>
<dbReference type="GO" id="GO:0008725">
    <property type="term" value="F:DNA-3-methyladenine glycosylase activity"/>
    <property type="evidence" value="ECO:0007669"/>
    <property type="project" value="TreeGrafter"/>
</dbReference>
<dbReference type="AlphaFoldDB" id="A0A084IGL9"/>
<comment type="catalytic activity">
    <reaction evidence="1">
        <text>Hydrolysis of alkylated DNA, releasing 3-methyladenine, 3-methylguanine, 7-methylguanine and 7-methyladenine.</text>
        <dbReference type="EC" id="3.2.2.21"/>
    </reaction>
</comment>
<dbReference type="GO" id="GO:0006307">
    <property type="term" value="P:DNA alkylation repair"/>
    <property type="evidence" value="ECO:0007669"/>
    <property type="project" value="TreeGrafter"/>
</dbReference>
<evidence type="ECO:0000256" key="5">
    <source>
        <dbReference type="ARBA" id="ARBA00022679"/>
    </source>
</evidence>
<dbReference type="Gene3D" id="3.40.10.10">
    <property type="entry name" value="DNA Methylphosphotriester Repair Domain"/>
    <property type="match status" value="1"/>
</dbReference>
<dbReference type="SMART" id="SM00342">
    <property type="entry name" value="HTH_ARAC"/>
    <property type="match status" value="1"/>
</dbReference>
<dbReference type="OrthoDB" id="9811249at2"/>
<evidence type="ECO:0000256" key="8">
    <source>
        <dbReference type="ARBA" id="ARBA00022833"/>
    </source>
</evidence>
<dbReference type="eggNOG" id="COG0122">
    <property type="taxonomic scope" value="Bacteria"/>
</dbReference>
<dbReference type="InterPro" id="IPR004026">
    <property type="entry name" value="Ada_DNA_repair_Zn-bd"/>
</dbReference>
<evidence type="ECO:0000259" key="14">
    <source>
        <dbReference type="PROSITE" id="PS01124"/>
    </source>
</evidence>
<keyword evidence="13" id="KW-0234">DNA repair</keyword>
<dbReference type="GO" id="GO:0032131">
    <property type="term" value="F:alkylated DNA binding"/>
    <property type="evidence" value="ECO:0007669"/>
    <property type="project" value="TreeGrafter"/>
</dbReference>
<dbReference type="SUPFAM" id="SSF46689">
    <property type="entry name" value="Homeodomain-like"/>
    <property type="match status" value="1"/>
</dbReference>
<comment type="cofactor">
    <cofactor evidence="2">
        <name>Zn(2+)</name>
        <dbReference type="ChEBI" id="CHEBI:29105"/>
    </cofactor>
</comment>
<dbReference type="CDD" id="cd00056">
    <property type="entry name" value="ENDO3c"/>
    <property type="match status" value="1"/>
</dbReference>
<dbReference type="InterPro" id="IPR035451">
    <property type="entry name" value="Ada-like_dom_sf"/>
</dbReference>
<evidence type="ECO:0000313" key="15">
    <source>
        <dbReference type="EMBL" id="KEZ75853.1"/>
    </source>
</evidence>
<dbReference type="Pfam" id="PF12833">
    <property type="entry name" value="HTH_18"/>
    <property type="match status" value="1"/>
</dbReference>
<dbReference type="EMBL" id="APNK01000048">
    <property type="protein sequence ID" value="KEZ75853.1"/>
    <property type="molecule type" value="Genomic_DNA"/>
</dbReference>
<evidence type="ECO:0000256" key="7">
    <source>
        <dbReference type="ARBA" id="ARBA00022763"/>
    </source>
</evidence>
<dbReference type="SUPFAM" id="SSF48150">
    <property type="entry name" value="DNA-glycosylase"/>
    <property type="match status" value="1"/>
</dbReference>
<dbReference type="GO" id="GO:0043565">
    <property type="term" value="F:sequence-specific DNA binding"/>
    <property type="evidence" value="ECO:0007669"/>
    <property type="project" value="InterPro"/>
</dbReference>
<protein>
    <recommendedName>
        <fullName evidence="3">DNA-3-methyladenine glycosylase II</fullName>
        <ecNumber evidence="3">3.2.2.21</ecNumber>
    </recommendedName>
</protein>
<evidence type="ECO:0000256" key="9">
    <source>
        <dbReference type="ARBA" id="ARBA00023015"/>
    </source>
</evidence>
<dbReference type="InterPro" id="IPR018062">
    <property type="entry name" value="HTH_AraC-typ_CS"/>
</dbReference>
<dbReference type="PANTHER" id="PTHR43003">
    <property type="entry name" value="DNA-3-METHYLADENINE GLYCOSYLASE"/>
    <property type="match status" value="1"/>
</dbReference>
<dbReference type="SMART" id="SM01009">
    <property type="entry name" value="AlkA_N"/>
    <property type="match status" value="1"/>
</dbReference>
<dbReference type="Gene3D" id="1.10.10.60">
    <property type="entry name" value="Homeodomain-like"/>
    <property type="match status" value="1"/>
</dbReference>